<evidence type="ECO:0000256" key="8">
    <source>
        <dbReference type="ARBA" id="ARBA00022692"/>
    </source>
</evidence>
<keyword evidence="15" id="KW-1185">Reference proteome</keyword>
<evidence type="ECO:0000256" key="9">
    <source>
        <dbReference type="ARBA" id="ARBA00022842"/>
    </source>
</evidence>
<dbReference type="GO" id="GO:0008412">
    <property type="term" value="F:4-hydroxybenzoate polyprenyltransferase activity"/>
    <property type="evidence" value="ECO:0007669"/>
    <property type="project" value="UniProtKB-UniRule"/>
</dbReference>
<dbReference type="Proteomes" id="UP000824988">
    <property type="component" value="Chromosome"/>
</dbReference>
<proteinExistence type="inferred from homology"/>
<evidence type="ECO:0000256" key="5">
    <source>
        <dbReference type="ARBA" id="ARBA00022519"/>
    </source>
</evidence>
<dbReference type="Gene3D" id="1.20.120.1780">
    <property type="entry name" value="UbiA prenyltransferase"/>
    <property type="match status" value="1"/>
</dbReference>
<keyword evidence="6 12" id="KW-0808">Transferase</keyword>
<dbReference type="InterPro" id="IPR039653">
    <property type="entry name" value="Prenyltransferase"/>
</dbReference>
<feature type="transmembrane region" description="Helical" evidence="12">
    <location>
        <begin position="210"/>
        <end position="231"/>
    </location>
</feature>
<feature type="transmembrane region" description="Helical" evidence="12">
    <location>
        <begin position="170"/>
        <end position="190"/>
    </location>
</feature>
<organism evidence="14 15">
    <name type="scientific">Methylogaea oryzae</name>
    <dbReference type="NCBI Taxonomy" id="1295382"/>
    <lineage>
        <taxon>Bacteria</taxon>
        <taxon>Pseudomonadati</taxon>
        <taxon>Pseudomonadota</taxon>
        <taxon>Gammaproteobacteria</taxon>
        <taxon>Methylococcales</taxon>
        <taxon>Methylococcaceae</taxon>
        <taxon>Methylogaea</taxon>
    </lineage>
</organism>
<evidence type="ECO:0000256" key="3">
    <source>
        <dbReference type="ARBA" id="ARBA00005985"/>
    </source>
</evidence>
<evidence type="ECO:0000256" key="6">
    <source>
        <dbReference type="ARBA" id="ARBA00022679"/>
    </source>
</evidence>
<evidence type="ECO:0000256" key="1">
    <source>
        <dbReference type="ARBA" id="ARBA00001946"/>
    </source>
</evidence>
<dbReference type="CDD" id="cd13959">
    <property type="entry name" value="PT_UbiA_COQ2"/>
    <property type="match status" value="1"/>
</dbReference>
<evidence type="ECO:0000313" key="15">
    <source>
        <dbReference type="Proteomes" id="UP000824988"/>
    </source>
</evidence>
<comment type="catalytic activity">
    <reaction evidence="12">
        <text>all-trans-octaprenyl diphosphate + 4-hydroxybenzoate = 4-hydroxy-3-(all-trans-octaprenyl)benzoate + diphosphate</text>
        <dbReference type="Rhea" id="RHEA:27782"/>
        <dbReference type="ChEBI" id="CHEBI:1617"/>
        <dbReference type="ChEBI" id="CHEBI:17879"/>
        <dbReference type="ChEBI" id="CHEBI:33019"/>
        <dbReference type="ChEBI" id="CHEBI:57711"/>
        <dbReference type="EC" id="2.5.1.39"/>
    </reaction>
</comment>
<keyword evidence="10 12" id="KW-1133">Transmembrane helix</keyword>
<dbReference type="PANTHER" id="PTHR11048:SF28">
    <property type="entry name" value="4-HYDROXYBENZOATE POLYPRENYLTRANSFERASE, MITOCHONDRIAL"/>
    <property type="match status" value="1"/>
</dbReference>
<dbReference type="Pfam" id="PF01040">
    <property type="entry name" value="UbiA"/>
    <property type="match status" value="1"/>
</dbReference>
<comment type="function">
    <text evidence="12">Catalyzes the prenylation of para-hydroxybenzoate (PHB) with an all-trans polyprenyl group. Mediates the second step in the final reaction sequence of ubiquinone-8 (UQ-8) biosynthesis, which is the condensation of the polyisoprenoid side chain with PHB, generating the first membrane-bound Q intermediate 3-octaprenyl-4-hydroxybenzoate.</text>
</comment>
<evidence type="ECO:0000256" key="13">
    <source>
        <dbReference type="NCBIfam" id="TIGR01474"/>
    </source>
</evidence>
<comment type="cofactor">
    <cofactor evidence="1 12">
        <name>Mg(2+)</name>
        <dbReference type="ChEBI" id="CHEBI:18420"/>
    </cofactor>
</comment>
<feature type="transmembrane region" description="Helical" evidence="12">
    <location>
        <begin position="269"/>
        <end position="289"/>
    </location>
</feature>
<feature type="transmembrane region" description="Helical" evidence="12">
    <location>
        <begin position="46"/>
        <end position="70"/>
    </location>
</feature>
<evidence type="ECO:0000256" key="4">
    <source>
        <dbReference type="ARBA" id="ARBA00022475"/>
    </source>
</evidence>
<reference evidence="14" key="1">
    <citation type="submission" date="2019-06" db="EMBL/GenBank/DDBJ databases">
        <title>Complete genome sequence of Methylogaea oryzae strain JCM16910.</title>
        <authorList>
            <person name="Asakawa S."/>
        </authorList>
    </citation>
    <scope>NUCLEOTIDE SEQUENCE</scope>
    <source>
        <strain evidence="14">E10</strain>
    </source>
</reference>
<dbReference type="KEGG" id="moz:MoryE10_30180"/>
<feature type="transmembrane region" description="Helical" evidence="12">
    <location>
        <begin position="91"/>
        <end position="110"/>
    </location>
</feature>
<dbReference type="HAMAP" id="MF_01635">
    <property type="entry name" value="UbiA"/>
    <property type="match status" value="1"/>
</dbReference>
<dbReference type="NCBIfam" id="TIGR01474">
    <property type="entry name" value="ubiA_proteo"/>
    <property type="match status" value="1"/>
</dbReference>
<comment type="subcellular location">
    <subcellularLocation>
        <location evidence="12">Cell inner membrane</location>
        <topology evidence="12">Multi-pass membrane protein</topology>
    </subcellularLocation>
    <subcellularLocation>
        <location evidence="2">Membrane</location>
        <topology evidence="2">Multi-pass membrane protein</topology>
    </subcellularLocation>
</comment>
<name>A0A8D4VRJ7_9GAMM</name>
<feature type="transmembrane region" description="Helical" evidence="12">
    <location>
        <begin position="144"/>
        <end position="164"/>
    </location>
</feature>
<keyword evidence="8 12" id="KW-0812">Transmembrane</keyword>
<dbReference type="AlphaFoldDB" id="A0A8D4VRJ7"/>
<dbReference type="InterPro" id="IPR000537">
    <property type="entry name" value="UbiA_prenyltransferase"/>
</dbReference>
<evidence type="ECO:0000256" key="10">
    <source>
        <dbReference type="ARBA" id="ARBA00022989"/>
    </source>
</evidence>
<evidence type="ECO:0000256" key="2">
    <source>
        <dbReference type="ARBA" id="ARBA00004141"/>
    </source>
</evidence>
<gene>
    <name evidence="12 14" type="primary">ubiA</name>
    <name evidence="14" type="ORF">MoryE10_30180</name>
</gene>
<dbReference type="FunFam" id="1.10.357.140:FF:000002">
    <property type="entry name" value="4-hydroxybenzoate octaprenyltransferase"/>
    <property type="match status" value="1"/>
</dbReference>
<dbReference type="FunFam" id="1.20.120.1780:FF:000001">
    <property type="entry name" value="4-hydroxybenzoate octaprenyltransferase"/>
    <property type="match status" value="1"/>
</dbReference>
<evidence type="ECO:0000256" key="7">
    <source>
        <dbReference type="ARBA" id="ARBA00022688"/>
    </source>
</evidence>
<dbReference type="GO" id="GO:0005886">
    <property type="term" value="C:plasma membrane"/>
    <property type="evidence" value="ECO:0007669"/>
    <property type="project" value="UniProtKB-SubCell"/>
</dbReference>
<dbReference type="EMBL" id="AP019782">
    <property type="protein sequence ID" value="BBL72412.1"/>
    <property type="molecule type" value="Genomic_DNA"/>
</dbReference>
<keyword evidence="9 12" id="KW-0460">Magnesium</keyword>
<dbReference type="RefSeq" id="WP_054775024.1">
    <property type="nucleotide sequence ID" value="NZ_AP019782.1"/>
</dbReference>
<evidence type="ECO:0000256" key="11">
    <source>
        <dbReference type="ARBA" id="ARBA00023136"/>
    </source>
</evidence>
<keyword evidence="7 12" id="KW-0831">Ubiquinone biosynthesis</keyword>
<keyword evidence="11 12" id="KW-0472">Membrane</keyword>
<feature type="transmembrane region" description="Helical" evidence="12">
    <location>
        <begin position="237"/>
        <end position="257"/>
    </location>
</feature>
<keyword evidence="4 12" id="KW-1003">Cell membrane</keyword>
<comment type="pathway">
    <text evidence="12">Cofactor biosynthesis; ubiquinone biosynthesis.</text>
</comment>
<dbReference type="PROSITE" id="PS00943">
    <property type="entry name" value="UBIA"/>
    <property type="match status" value="1"/>
</dbReference>
<dbReference type="InterPro" id="IPR006370">
    <property type="entry name" value="HB_polyprenyltransferase-like"/>
</dbReference>
<comment type="similarity">
    <text evidence="3 12">Belongs to the UbiA prenyltransferase family.</text>
</comment>
<dbReference type="InterPro" id="IPR044878">
    <property type="entry name" value="UbiA_sf"/>
</dbReference>
<protein>
    <recommendedName>
        <fullName evidence="12 13">4-hydroxybenzoate octaprenyltransferase</fullName>
        <ecNumber evidence="12 13">2.5.1.39</ecNumber>
    </recommendedName>
    <alternativeName>
        <fullName evidence="12">4-HB polyprenyltransferase</fullName>
    </alternativeName>
</protein>
<dbReference type="UniPathway" id="UPA00232"/>
<accession>A0A8D4VRJ7</accession>
<dbReference type="EC" id="2.5.1.39" evidence="12 13"/>
<evidence type="ECO:0000256" key="12">
    <source>
        <dbReference type="HAMAP-Rule" id="MF_01635"/>
    </source>
</evidence>
<keyword evidence="5 12" id="KW-0997">Cell inner membrane</keyword>
<dbReference type="PANTHER" id="PTHR11048">
    <property type="entry name" value="PRENYLTRANSFERASES"/>
    <property type="match status" value="1"/>
</dbReference>
<dbReference type="Gene3D" id="1.10.357.140">
    <property type="entry name" value="UbiA prenyltransferase"/>
    <property type="match status" value="1"/>
</dbReference>
<dbReference type="InterPro" id="IPR030470">
    <property type="entry name" value="UbiA_prenylTrfase_CS"/>
</dbReference>
<dbReference type="GO" id="GO:0006744">
    <property type="term" value="P:ubiquinone biosynthetic process"/>
    <property type="evidence" value="ECO:0007669"/>
    <property type="project" value="UniProtKB-UniRule"/>
</dbReference>
<sequence length="290" mass="32435">MRNRSLGERAIWYWRLMRFDKPIGILLLLWPALWALWIAGNGRPTVANVAVFVLGVVLMRAAGCVINDYADRDFDPHVERTRQRPIAAGMVQPKEALVLFVALCLVAFALVLTRNLMTIALSVVGAFLAATYPFMKRYTHLPQAYLGLAFGWAVPMAFAAETQALPLTAWVLYLATTLWALVYDTMYAMVDRDDDLKIGVRSTAILFGAWDRQVVGALQVCMLLALVAVGQLQGLGLSYYLGLAAAAGFSAYQQWLIRHHEKPRCFQAFLNNHWYGAAVFLGIFLDYALR</sequence>
<feature type="transmembrane region" description="Helical" evidence="12">
    <location>
        <begin position="21"/>
        <end position="40"/>
    </location>
</feature>
<evidence type="ECO:0000313" key="14">
    <source>
        <dbReference type="EMBL" id="BBL72412.1"/>
    </source>
</evidence>